<comment type="subunit">
    <text evidence="1">Binds to the N-terminal domain of the chaperone ClpA.</text>
</comment>
<dbReference type="InterPro" id="IPR014719">
    <property type="entry name" value="Ribosomal_bL12_C/ClpS-like"/>
</dbReference>
<dbReference type="PANTHER" id="PTHR33473">
    <property type="entry name" value="ATP-DEPENDENT CLP PROTEASE ADAPTER PROTEIN CLPS1, CHLOROPLASTIC"/>
    <property type="match status" value="1"/>
</dbReference>
<comment type="caution">
    <text evidence="3">The sequence shown here is derived from an EMBL/GenBank/DDBJ whole genome shotgun (WGS) entry which is preliminary data.</text>
</comment>
<dbReference type="InterPro" id="IPR022935">
    <property type="entry name" value="ClpS"/>
</dbReference>
<sequence>MAPALSRGLAPGSIPGQTNPFLAGHRPYIVASTRTPRIPAPVMEFFDLPLHPLHMSDRKDGNDQDASVITKTRAKTQRPPLYKVLLLNDDYTPMEFVVHILERFFGMTHAQAFEIMLTVHKKGVAVVGVFSFEVAETKVAQVMDFARRHQHPLQCTMEKE</sequence>
<reference evidence="3 4" key="1">
    <citation type="submission" date="2018-02" db="EMBL/GenBank/DDBJ databases">
        <title>Genomic Encyclopedia of Archaeal and Bacterial Type Strains, Phase II (KMG-II): from individual species to whole genera.</title>
        <authorList>
            <person name="Goeker M."/>
        </authorList>
    </citation>
    <scope>NUCLEOTIDE SEQUENCE [LARGE SCALE GENOMIC DNA]</scope>
    <source>
        <strain evidence="3 4">DSM 18921</strain>
    </source>
</reference>
<dbReference type="HAMAP" id="MF_00302">
    <property type="entry name" value="ClpS"/>
    <property type="match status" value="1"/>
</dbReference>
<keyword evidence="4" id="KW-1185">Reference proteome</keyword>
<evidence type="ECO:0000313" key="4">
    <source>
        <dbReference type="Proteomes" id="UP000238338"/>
    </source>
</evidence>
<dbReference type="Gene3D" id="3.30.1390.10">
    <property type="match status" value="1"/>
</dbReference>
<evidence type="ECO:0000259" key="2">
    <source>
        <dbReference type="Pfam" id="PF02617"/>
    </source>
</evidence>
<evidence type="ECO:0000256" key="1">
    <source>
        <dbReference type="HAMAP-Rule" id="MF_00302"/>
    </source>
</evidence>
<dbReference type="EMBL" id="PVEP01000004">
    <property type="protein sequence ID" value="PQV56702.1"/>
    <property type="molecule type" value="Genomic_DNA"/>
</dbReference>
<dbReference type="Pfam" id="PF02617">
    <property type="entry name" value="ClpS"/>
    <property type="match status" value="1"/>
</dbReference>
<name>A0A2S8S7E2_9RHOB</name>
<protein>
    <recommendedName>
        <fullName evidence="1">ATP-dependent Clp protease adapter protein ClpS</fullName>
    </recommendedName>
</protein>
<dbReference type="NCBIfam" id="NF000669">
    <property type="entry name" value="PRK00033.1-2"/>
    <property type="match status" value="1"/>
</dbReference>
<keyword evidence="3" id="KW-0378">Hydrolase</keyword>
<keyword evidence="3" id="KW-0645">Protease</keyword>
<dbReference type="NCBIfam" id="NF000672">
    <property type="entry name" value="PRK00033.1-5"/>
    <property type="match status" value="1"/>
</dbReference>
<dbReference type="Proteomes" id="UP000238338">
    <property type="component" value="Unassembled WGS sequence"/>
</dbReference>
<dbReference type="AlphaFoldDB" id="A0A2S8S7E2"/>
<comment type="similarity">
    <text evidence="1">Belongs to the ClpS family.</text>
</comment>
<dbReference type="InterPro" id="IPR003769">
    <property type="entry name" value="ClpS_core"/>
</dbReference>
<dbReference type="FunFam" id="3.30.1390.10:FF:000002">
    <property type="entry name" value="ATP-dependent Clp protease adapter protein ClpS"/>
    <property type="match status" value="1"/>
</dbReference>
<gene>
    <name evidence="1" type="primary">clpS</name>
    <name evidence="3" type="ORF">LX70_02275</name>
</gene>
<comment type="function">
    <text evidence="1">Involved in the modulation of the specificity of the ClpAP-mediated ATP-dependent protein degradation.</text>
</comment>
<organism evidence="3 4">
    <name type="scientific">Albidovulum denitrificans</name>
    <dbReference type="NCBI Taxonomy" id="404881"/>
    <lineage>
        <taxon>Bacteria</taxon>
        <taxon>Pseudomonadati</taxon>
        <taxon>Pseudomonadota</taxon>
        <taxon>Alphaproteobacteria</taxon>
        <taxon>Rhodobacterales</taxon>
        <taxon>Paracoccaceae</taxon>
        <taxon>Albidovulum</taxon>
    </lineage>
</organism>
<evidence type="ECO:0000313" key="3">
    <source>
        <dbReference type="EMBL" id="PQV56702.1"/>
    </source>
</evidence>
<dbReference type="SUPFAM" id="SSF54736">
    <property type="entry name" value="ClpS-like"/>
    <property type="match status" value="1"/>
</dbReference>
<dbReference type="PANTHER" id="PTHR33473:SF19">
    <property type="entry name" value="ATP-DEPENDENT CLP PROTEASE ADAPTER PROTEIN CLPS"/>
    <property type="match status" value="1"/>
</dbReference>
<feature type="domain" description="Adaptor protein ClpS core" evidence="2">
    <location>
        <begin position="78"/>
        <end position="156"/>
    </location>
</feature>
<proteinExistence type="inferred from homology"/>
<dbReference type="GO" id="GO:0006508">
    <property type="term" value="P:proteolysis"/>
    <property type="evidence" value="ECO:0007669"/>
    <property type="project" value="UniProtKB-UniRule"/>
</dbReference>
<dbReference type="GO" id="GO:0008233">
    <property type="term" value="F:peptidase activity"/>
    <property type="evidence" value="ECO:0007669"/>
    <property type="project" value="UniProtKB-KW"/>
</dbReference>
<accession>A0A2S8S7E2</accession>
<dbReference type="GO" id="GO:0030163">
    <property type="term" value="P:protein catabolic process"/>
    <property type="evidence" value="ECO:0007669"/>
    <property type="project" value="InterPro"/>
</dbReference>